<evidence type="ECO:0000256" key="2">
    <source>
        <dbReference type="SAM" id="Phobius"/>
    </source>
</evidence>
<name>A0A9C6XC29_FRAOC</name>
<feature type="region of interest" description="Disordered" evidence="1">
    <location>
        <begin position="127"/>
        <end position="162"/>
    </location>
</feature>
<keyword evidence="2" id="KW-0472">Membrane</keyword>
<sequence>MTLTSAVKRTPLATPHVMLVVDQTGSTGCLPTLCPSRSSCLSPRPFQGGGGVTSAKGCSRRCRRGGRRRRGWRCGVAFPRTWHSCLRRSEMNVSQVVILVAVVGAAALCAPVDGAAYAWPFAPDQNKSNVATPSASPPSASAPTTTVTGPRQPTPEEREDCQSQIGKIEEGVHISTMRKYDMAKILEEHGGAPGKLNEPLDMDVPEFPVADPTLKPLPDTGNTTFWVYDYK</sequence>
<organism evidence="3 4">
    <name type="scientific">Frankliniella occidentalis</name>
    <name type="common">Western flower thrips</name>
    <name type="synonym">Euthrips occidentalis</name>
    <dbReference type="NCBI Taxonomy" id="133901"/>
    <lineage>
        <taxon>Eukaryota</taxon>
        <taxon>Metazoa</taxon>
        <taxon>Ecdysozoa</taxon>
        <taxon>Arthropoda</taxon>
        <taxon>Hexapoda</taxon>
        <taxon>Insecta</taxon>
        <taxon>Pterygota</taxon>
        <taxon>Neoptera</taxon>
        <taxon>Paraneoptera</taxon>
        <taxon>Thysanoptera</taxon>
        <taxon>Terebrantia</taxon>
        <taxon>Thripoidea</taxon>
        <taxon>Thripidae</taxon>
        <taxon>Frankliniella</taxon>
    </lineage>
</organism>
<dbReference type="KEGG" id="foc:113214079"/>
<dbReference type="RefSeq" id="XP_052133060.1">
    <property type="nucleotide sequence ID" value="XM_052277100.1"/>
</dbReference>
<keyword evidence="2" id="KW-0812">Transmembrane</keyword>
<evidence type="ECO:0000313" key="4">
    <source>
        <dbReference type="RefSeq" id="XP_052133060.1"/>
    </source>
</evidence>
<dbReference type="GeneID" id="113214079"/>
<evidence type="ECO:0000256" key="1">
    <source>
        <dbReference type="SAM" id="MobiDB-lite"/>
    </source>
</evidence>
<accession>A0A9C6XC29</accession>
<protein>
    <submittedName>
        <fullName evidence="4">Uncharacterized protein LOC113214079 isoform X1</fullName>
    </submittedName>
</protein>
<keyword evidence="3" id="KW-1185">Reference proteome</keyword>
<dbReference type="AlphaFoldDB" id="A0A9C6XC29"/>
<dbReference type="Proteomes" id="UP000504606">
    <property type="component" value="Unplaced"/>
</dbReference>
<gene>
    <name evidence="4" type="primary">LOC113214079</name>
</gene>
<keyword evidence="2" id="KW-1133">Transmembrane helix</keyword>
<evidence type="ECO:0000313" key="3">
    <source>
        <dbReference type="Proteomes" id="UP000504606"/>
    </source>
</evidence>
<reference evidence="4" key="1">
    <citation type="submission" date="2025-08" db="UniProtKB">
        <authorList>
            <consortium name="RefSeq"/>
        </authorList>
    </citation>
    <scope>IDENTIFICATION</scope>
    <source>
        <tissue evidence="4">Whole organism</tissue>
    </source>
</reference>
<feature type="transmembrane region" description="Helical" evidence="2">
    <location>
        <begin position="96"/>
        <end position="119"/>
    </location>
</feature>
<proteinExistence type="predicted"/>
<feature type="compositionally biased region" description="Low complexity" evidence="1">
    <location>
        <begin position="131"/>
        <end position="146"/>
    </location>
</feature>